<accession>A0A167JT81</accession>
<evidence type="ECO:0008006" key="3">
    <source>
        <dbReference type="Google" id="ProtNLM"/>
    </source>
</evidence>
<proteinExistence type="predicted"/>
<dbReference type="Proteomes" id="UP000076738">
    <property type="component" value="Unassembled WGS sequence"/>
</dbReference>
<reference evidence="1 2" key="1">
    <citation type="journal article" date="2016" name="Mol. Biol. Evol.">
        <title>Comparative Genomics of Early-Diverging Mushroom-Forming Fungi Provides Insights into the Origins of Lignocellulose Decay Capabilities.</title>
        <authorList>
            <person name="Nagy L.G."/>
            <person name="Riley R."/>
            <person name="Tritt A."/>
            <person name="Adam C."/>
            <person name="Daum C."/>
            <person name="Floudas D."/>
            <person name="Sun H."/>
            <person name="Yadav J.S."/>
            <person name="Pangilinan J."/>
            <person name="Larsson K.H."/>
            <person name="Matsuura K."/>
            <person name="Barry K."/>
            <person name="Labutti K."/>
            <person name="Kuo R."/>
            <person name="Ohm R.A."/>
            <person name="Bhattacharya S.S."/>
            <person name="Shirouzu T."/>
            <person name="Yoshinaga Y."/>
            <person name="Martin F.M."/>
            <person name="Grigoriev I.V."/>
            <person name="Hibbett D.S."/>
        </authorList>
    </citation>
    <scope>NUCLEOTIDE SEQUENCE [LARGE SCALE GENOMIC DNA]</scope>
    <source>
        <strain evidence="1 2">TUFC12733</strain>
    </source>
</reference>
<protein>
    <recommendedName>
        <fullName evidence="3">AB hydrolase-1 domain-containing protein</fullName>
    </recommendedName>
</protein>
<organism evidence="1 2">
    <name type="scientific">Calocera viscosa (strain TUFC12733)</name>
    <dbReference type="NCBI Taxonomy" id="1330018"/>
    <lineage>
        <taxon>Eukaryota</taxon>
        <taxon>Fungi</taxon>
        <taxon>Dikarya</taxon>
        <taxon>Basidiomycota</taxon>
        <taxon>Agaricomycotina</taxon>
        <taxon>Dacrymycetes</taxon>
        <taxon>Dacrymycetales</taxon>
        <taxon>Dacrymycetaceae</taxon>
        <taxon>Calocera</taxon>
    </lineage>
</organism>
<dbReference type="Gene3D" id="3.40.50.1820">
    <property type="entry name" value="alpha/beta hydrolase"/>
    <property type="match status" value="1"/>
</dbReference>
<keyword evidence="2" id="KW-1185">Reference proteome</keyword>
<dbReference type="EMBL" id="KV417298">
    <property type="protein sequence ID" value="KZO93879.1"/>
    <property type="molecule type" value="Genomic_DNA"/>
</dbReference>
<name>A0A167JT81_CALVF</name>
<evidence type="ECO:0000313" key="1">
    <source>
        <dbReference type="EMBL" id="KZO93879.1"/>
    </source>
</evidence>
<sequence length="143" mass="15819">MSLSWSTAQLGVLVPGDEPVSLRYGDTHPGRSDAEPYTTIIAFHGTGFNSIIWSPWLEHLPANVRLIAANRRGYFGSSPVHESQQLLPNNPEAFGRYVVDTLAFIKFAVDVLKVEGVRVLDWDSGDFVDFGTSRLVPCSFVDH</sequence>
<dbReference type="OrthoDB" id="5311491at2759"/>
<gene>
    <name evidence="1" type="ORF">CALVIDRAFT_566110</name>
</gene>
<dbReference type="SUPFAM" id="SSF53474">
    <property type="entry name" value="alpha/beta-Hydrolases"/>
    <property type="match status" value="1"/>
</dbReference>
<dbReference type="InterPro" id="IPR029058">
    <property type="entry name" value="AB_hydrolase_fold"/>
</dbReference>
<evidence type="ECO:0000313" key="2">
    <source>
        <dbReference type="Proteomes" id="UP000076738"/>
    </source>
</evidence>
<dbReference type="AlphaFoldDB" id="A0A167JT81"/>